<dbReference type="Proteomes" id="UP001181347">
    <property type="component" value="Unassembled WGS sequence"/>
</dbReference>
<dbReference type="Pfam" id="PF13604">
    <property type="entry name" value="AAA_30"/>
    <property type="match status" value="1"/>
</dbReference>
<dbReference type="InterPro" id="IPR027417">
    <property type="entry name" value="P-loop_NTPase"/>
</dbReference>
<keyword evidence="1" id="KW-0547">Nucleotide-binding</keyword>
<dbReference type="CDD" id="cd18809">
    <property type="entry name" value="SF1_C_RecD"/>
    <property type="match status" value="1"/>
</dbReference>
<dbReference type="PANTHER" id="PTHR43788:SF6">
    <property type="entry name" value="DNA HELICASE B"/>
    <property type="match status" value="1"/>
</dbReference>
<dbReference type="CDD" id="cd17933">
    <property type="entry name" value="DEXSc_RecD-like"/>
    <property type="match status" value="1"/>
</dbReference>
<accession>A0AAE4RYN1</accession>
<dbReference type="InterPro" id="IPR027785">
    <property type="entry name" value="UvrD-like_helicase_C"/>
</dbReference>
<organism evidence="4 5">
    <name type="scientific">Alistipes finegoldii</name>
    <dbReference type="NCBI Taxonomy" id="214856"/>
    <lineage>
        <taxon>Bacteria</taxon>
        <taxon>Pseudomonadati</taxon>
        <taxon>Bacteroidota</taxon>
        <taxon>Bacteroidia</taxon>
        <taxon>Bacteroidales</taxon>
        <taxon>Rikenellaceae</taxon>
        <taxon>Alistipes</taxon>
    </lineage>
</organism>
<dbReference type="SUPFAM" id="SSF52540">
    <property type="entry name" value="P-loop containing nucleoside triphosphate hydrolases"/>
    <property type="match status" value="1"/>
</dbReference>
<protein>
    <submittedName>
        <fullName evidence="4">AAA family ATPase</fullName>
    </submittedName>
</protein>
<evidence type="ECO:0000256" key="1">
    <source>
        <dbReference type="ARBA" id="ARBA00022741"/>
    </source>
</evidence>
<dbReference type="InterPro" id="IPR003593">
    <property type="entry name" value="AAA+_ATPase"/>
</dbReference>
<dbReference type="EMBL" id="JAWDES010000006">
    <property type="protein sequence ID" value="MDU0261540.1"/>
    <property type="molecule type" value="Genomic_DNA"/>
</dbReference>
<reference evidence="4" key="1">
    <citation type="submission" date="2023-10" db="EMBL/GenBank/DDBJ databases">
        <title>Genome Sequence of the Bacteria from From Gut Wall in Crohn's Disease.</title>
        <authorList>
            <person name="Rodriguez-Palacios A."/>
        </authorList>
    </citation>
    <scope>NUCLEOTIDE SEQUENCE</scope>
    <source>
        <strain evidence="4">CavFT-hAR58</strain>
    </source>
</reference>
<dbReference type="RefSeq" id="WP_022043851.1">
    <property type="nucleotide sequence ID" value="NZ_BAAFKU010000010.1"/>
</dbReference>
<dbReference type="Gene3D" id="3.40.50.300">
    <property type="entry name" value="P-loop containing nucleotide triphosphate hydrolases"/>
    <property type="match status" value="2"/>
</dbReference>
<feature type="domain" description="AAA+ ATPase" evidence="3">
    <location>
        <begin position="38"/>
        <end position="169"/>
    </location>
</feature>
<evidence type="ECO:0000313" key="5">
    <source>
        <dbReference type="Proteomes" id="UP001181347"/>
    </source>
</evidence>
<sequence>MFSTRIATQIYAKICFETTSGQKKIIEKLSEYLADDDFSRIFVLNGYAGTGKTTLIAALVGALKDLNIKPVLLAPTGRAAKVLAQYAQEKALTIHKRIYRQRTNADYESKYSLNINTEKGAVFIVDEASMLSDGSDDGALFGSGSLLEDLVQYVRSGRACRLILVGDSAQLPPVGADCSPALDPSVLARFGDVEYGTMDEVVRQEAESGILFNATLVRCMLENGIYEIPHFETDYPDIEAVEGGEFLDKLQDCYAKYGRDETIVITRSNKRANRYNEGIRRNVTFAEEEIESNDMLMVVKNNYYFTERNKDCPMHFIANGDIARLKRLRRYEDFYGFRFADVVLEFPDYEDVELECKILLDTIASESPSLTREESTRLFYEVEKDYLDVKSKLKRFKEIRENPHFNALQVKFSYAVTCHKAQGGQWRAVFVDRCLFGDEPMTRDMLRWLYTALTRATDKLYLVNFDEKFYE</sequence>
<proteinExistence type="predicted"/>
<dbReference type="AlphaFoldDB" id="A0AAE4RYN1"/>
<gene>
    <name evidence="4" type="ORF">RVH17_15735</name>
</gene>
<dbReference type="GO" id="GO:0005524">
    <property type="term" value="F:ATP binding"/>
    <property type="evidence" value="ECO:0007669"/>
    <property type="project" value="UniProtKB-KW"/>
</dbReference>
<dbReference type="SMART" id="SM00382">
    <property type="entry name" value="AAA"/>
    <property type="match status" value="1"/>
</dbReference>
<dbReference type="PANTHER" id="PTHR43788">
    <property type="entry name" value="DNA2/NAM7 HELICASE FAMILY MEMBER"/>
    <property type="match status" value="1"/>
</dbReference>
<evidence type="ECO:0000259" key="3">
    <source>
        <dbReference type="SMART" id="SM00382"/>
    </source>
</evidence>
<evidence type="ECO:0000313" key="4">
    <source>
        <dbReference type="EMBL" id="MDU0261540.1"/>
    </source>
</evidence>
<name>A0AAE4RYN1_9BACT</name>
<keyword evidence="2" id="KW-0067">ATP-binding</keyword>
<comment type="caution">
    <text evidence="4">The sequence shown here is derived from an EMBL/GenBank/DDBJ whole genome shotgun (WGS) entry which is preliminary data.</text>
</comment>
<evidence type="ECO:0000256" key="2">
    <source>
        <dbReference type="ARBA" id="ARBA00022840"/>
    </source>
</evidence>
<dbReference type="GO" id="GO:0003678">
    <property type="term" value="F:DNA helicase activity"/>
    <property type="evidence" value="ECO:0007669"/>
    <property type="project" value="UniProtKB-ARBA"/>
</dbReference>
<dbReference type="Pfam" id="PF13538">
    <property type="entry name" value="UvrD_C_2"/>
    <property type="match status" value="1"/>
</dbReference>
<dbReference type="InterPro" id="IPR050534">
    <property type="entry name" value="Coronavir_polyprotein_1ab"/>
</dbReference>